<accession>A0AAD7WNH6</accession>
<dbReference type="Proteomes" id="UP001221898">
    <property type="component" value="Unassembled WGS sequence"/>
</dbReference>
<dbReference type="Gene3D" id="2.80.10.50">
    <property type="match status" value="1"/>
</dbReference>
<keyword evidence="1" id="KW-0732">Signal</keyword>
<name>A0AAD7WNH6_9TELE</name>
<feature type="signal peptide" evidence="1">
    <location>
        <begin position="1"/>
        <end position="22"/>
    </location>
</feature>
<dbReference type="AlphaFoldDB" id="A0AAD7WNH6"/>
<sequence>MPSLTFSNNLSLFVLFLPLSLCFYVPNQSLPLFFDDQVRERHLYTENKRQGLFLELVPDGSVRGLPSRQQTVYWSYGQ</sequence>
<dbReference type="EMBL" id="JAINUG010000063">
    <property type="protein sequence ID" value="KAJ8402524.1"/>
    <property type="molecule type" value="Genomic_DNA"/>
</dbReference>
<reference evidence="2" key="1">
    <citation type="journal article" date="2023" name="Science">
        <title>Genome structures resolve the early diversification of teleost fishes.</title>
        <authorList>
            <person name="Parey E."/>
            <person name="Louis A."/>
            <person name="Montfort J."/>
            <person name="Bouchez O."/>
            <person name="Roques C."/>
            <person name="Iampietro C."/>
            <person name="Lluch J."/>
            <person name="Castinel A."/>
            <person name="Donnadieu C."/>
            <person name="Desvignes T."/>
            <person name="Floi Bucao C."/>
            <person name="Jouanno E."/>
            <person name="Wen M."/>
            <person name="Mejri S."/>
            <person name="Dirks R."/>
            <person name="Jansen H."/>
            <person name="Henkel C."/>
            <person name="Chen W.J."/>
            <person name="Zahm M."/>
            <person name="Cabau C."/>
            <person name="Klopp C."/>
            <person name="Thompson A.W."/>
            <person name="Robinson-Rechavi M."/>
            <person name="Braasch I."/>
            <person name="Lecointre G."/>
            <person name="Bobe J."/>
            <person name="Postlethwait J.H."/>
            <person name="Berthelot C."/>
            <person name="Roest Crollius H."/>
            <person name="Guiguen Y."/>
        </authorList>
    </citation>
    <scope>NUCLEOTIDE SEQUENCE</scope>
    <source>
        <strain evidence="2">NC1722</strain>
    </source>
</reference>
<proteinExistence type="predicted"/>
<evidence type="ECO:0000256" key="1">
    <source>
        <dbReference type="SAM" id="SignalP"/>
    </source>
</evidence>
<feature type="chain" id="PRO_5041991679" evidence="1">
    <location>
        <begin position="23"/>
        <end position="78"/>
    </location>
</feature>
<evidence type="ECO:0000313" key="2">
    <source>
        <dbReference type="EMBL" id="KAJ8402524.1"/>
    </source>
</evidence>
<evidence type="ECO:0000313" key="3">
    <source>
        <dbReference type="Proteomes" id="UP001221898"/>
    </source>
</evidence>
<gene>
    <name evidence="2" type="ORF">AAFF_G00366070</name>
</gene>
<organism evidence="2 3">
    <name type="scientific">Aldrovandia affinis</name>
    <dbReference type="NCBI Taxonomy" id="143900"/>
    <lineage>
        <taxon>Eukaryota</taxon>
        <taxon>Metazoa</taxon>
        <taxon>Chordata</taxon>
        <taxon>Craniata</taxon>
        <taxon>Vertebrata</taxon>
        <taxon>Euteleostomi</taxon>
        <taxon>Actinopterygii</taxon>
        <taxon>Neopterygii</taxon>
        <taxon>Teleostei</taxon>
        <taxon>Notacanthiformes</taxon>
        <taxon>Halosauridae</taxon>
        <taxon>Aldrovandia</taxon>
    </lineage>
</organism>
<protein>
    <submittedName>
        <fullName evidence="2">Uncharacterized protein</fullName>
    </submittedName>
</protein>
<keyword evidence="3" id="KW-1185">Reference proteome</keyword>
<dbReference type="InterPro" id="IPR008996">
    <property type="entry name" value="IL1/FGF"/>
</dbReference>
<dbReference type="SUPFAM" id="SSF50353">
    <property type="entry name" value="Cytokine"/>
    <property type="match status" value="1"/>
</dbReference>
<comment type="caution">
    <text evidence="2">The sequence shown here is derived from an EMBL/GenBank/DDBJ whole genome shotgun (WGS) entry which is preliminary data.</text>
</comment>